<keyword evidence="3" id="KW-0449">Lipoprotein</keyword>
<dbReference type="SUPFAM" id="SSF89392">
    <property type="entry name" value="Prokaryotic lipoproteins and lipoprotein localization factors"/>
    <property type="match status" value="1"/>
</dbReference>
<evidence type="ECO:0000313" key="3">
    <source>
        <dbReference type="EMBL" id="RTR21091.1"/>
    </source>
</evidence>
<proteinExistence type="predicted"/>
<evidence type="ECO:0000256" key="1">
    <source>
        <dbReference type="ARBA" id="ARBA00022729"/>
    </source>
</evidence>
<accession>A0A3S0I1F8</accession>
<dbReference type="InterPro" id="IPR029046">
    <property type="entry name" value="LolA/LolB/LppX"/>
</dbReference>
<evidence type="ECO:0000313" key="4">
    <source>
        <dbReference type="Proteomes" id="UP000277007"/>
    </source>
</evidence>
<dbReference type="AlphaFoldDB" id="A0A3S0I1F8"/>
<dbReference type="EMBL" id="RXMA01000007">
    <property type="protein sequence ID" value="RTR21091.1"/>
    <property type="molecule type" value="Genomic_DNA"/>
</dbReference>
<gene>
    <name evidence="3" type="ORF">EJ903_10175</name>
</gene>
<protein>
    <submittedName>
        <fullName evidence="3">Outer membrane lipoprotein-sorting protein</fullName>
    </submittedName>
</protein>
<dbReference type="PIRSF" id="PIRSF028205">
    <property type="entry name" value="UCP028205"/>
    <property type="match status" value="1"/>
</dbReference>
<dbReference type="Proteomes" id="UP000277007">
    <property type="component" value="Unassembled WGS sequence"/>
</dbReference>
<dbReference type="Gene3D" id="2.50.20.10">
    <property type="entry name" value="Lipoprotein localisation LolA/LolB/LppX"/>
    <property type="match status" value="1"/>
</dbReference>
<evidence type="ECO:0000259" key="2">
    <source>
        <dbReference type="Pfam" id="PF17131"/>
    </source>
</evidence>
<keyword evidence="1" id="KW-0732">Signal</keyword>
<keyword evidence="4" id="KW-1185">Reference proteome</keyword>
<dbReference type="RefSeq" id="WP_126614733.1">
    <property type="nucleotide sequence ID" value="NZ_JBHUCY010000029.1"/>
</dbReference>
<sequence length="270" mass="29991">MTLTNLTRVGLALALLAGVAGVAGLPLARNAMAAPLKAVDILAKADAIRNPQTSFVVDVALTAYENNQQTDSTLVTTHSRKETENGQFLSLVHIDQPVRDEGKLLLRNGNILWFYDPASKASVRLSPRQRLLGNASNGDVVTANFALDYAVELAGEEEVVDGDRKSRPAYRLTLASQSEITPYHAITLWVDRNNHRPLKGQFFAQSGRLLKVAWYRGWEPVLGETRPTEVIIADGFDPKKVTVMKMSNYRPQDLPPSWFSNSWLPHFRKQ</sequence>
<dbReference type="InterPro" id="IPR011220">
    <property type="entry name" value="UCP028205"/>
</dbReference>
<comment type="caution">
    <text evidence="3">The sequence shown here is derived from an EMBL/GenBank/DDBJ whole genome shotgun (WGS) entry which is preliminary data.</text>
</comment>
<reference evidence="3 4" key="1">
    <citation type="submission" date="2018-12" db="EMBL/GenBank/DDBJ databases">
        <authorList>
            <person name="Yang Y."/>
        </authorList>
    </citation>
    <scope>NUCLEOTIDE SEQUENCE [LARGE SCALE GENOMIC DNA]</scope>
    <source>
        <strain evidence="3 4">L-25-5w-1</strain>
    </source>
</reference>
<dbReference type="InterPro" id="IPR033399">
    <property type="entry name" value="TP_0789-like"/>
</dbReference>
<dbReference type="CDD" id="cd16329">
    <property type="entry name" value="LolA_like"/>
    <property type="match status" value="1"/>
</dbReference>
<organism evidence="3 4">
    <name type="scientific">Azospirillum griseum</name>
    <dbReference type="NCBI Taxonomy" id="2496639"/>
    <lineage>
        <taxon>Bacteria</taxon>
        <taxon>Pseudomonadati</taxon>
        <taxon>Pseudomonadota</taxon>
        <taxon>Alphaproteobacteria</taxon>
        <taxon>Rhodospirillales</taxon>
        <taxon>Azospirillaceae</taxon>
        <taxon>Azospirillum</taxon>
    </lineage>
</organism>
<dbReference type="Pfam" id="PF17131">
    <property type="entry name" value="LolA_like"/>
    <property type="match status" value="1"/>
</dbReference>
<feature type="domain" description="Uncharacterized protein TP-0789" evidence="2">
    <location>
        <begin position="90"/>
        <end position="264"/>
    </location>
</feature>
<name>A0A3S0I1F8_9PROT</name>
<dbReference type="OrthoDB" id="368800at2"/>